<sequence length="129" mass="14087">MVGSVVSVVCASPLCDGSDRVDPHTTSTCAASDPCSTEATQRACPLIGSPQCLREAQPIKGDFPQPQGKRIGRRFPEESTREWTEPSEDDHEGEGAEDARSPWAASRPEPTPSQSRPWDEDRWPRGARV</sequence>
<dbReference type="EMBL" id="JANPWB010000014">
    <property type="protein sequence ID" value="KAJ1096835.1"/>
    <property type="molecule type" value="Genomic_DNA"/>
</dbReference>
<feature type="region of interest" description="Disordered" evidence="1">
    <location>
        <begin position="56"/>
        <end position="129"/>
    </location>
</feature>
<name>A0AAV7M1Z7_PLEWA</name>
<gene>
    <name evidence="2" type="ORF">NDU88_001966</name>
</gene>
<evidence type="ECO:0000313" key="2">
    <source>
        <dbReference type="EMBL" id="KAJ1096835.1"/>
    </source>
</evidence>
<comment type="caution">
    <text evidence="2">The sequence shown here is derived from an EMBL/GenBank/DDBJ whole genome shotgun (WGS) entry which is preliminary data.</text>
</comment>
<accession>A0AAV7M1Z7</accession>
<proteinExistence type="predicted"/>
<feature type="compositionally biased region" description="Basic and acidic residues" evidence="1">
    <location>
        <begin position="74"/>
        <end position="84"/>
    </location>
</feature>
<organism evidence="2 3">
    <name type="scientific">Pleurodeles waltl</name>
    <name type="common">Iberian ribbed newt</name>
    <dbReference type="NCBI Taxonomy" id="8319"/>
    <lineage>
        <taxon>Eukaryota</taxon>
        <taxon>Metazoa</taxon>
        <taxon>Chordata</taxon>
        <taxon>Craniata</taxon>
        <taxon>Vertebrata</taxon>
        <taxon>Euteleostomi</taxon>
        <taxon>Amphibia</taxon>
        <taxon>Batrachia</taxon>
        <taxon>Caudata</taxon>
        <taxon>Salamandroidea</taxon>
        <taxon>Salamandridae</taxon>
        <taxon>Pleurodelinae</taxon>
        <taxon>Pleurodeles</taxon>
    </lineage>
</organism>
<evidence type="ECO:0000256" key="1">
    <source>
        <dbReference type="SAM" id="MobiDB-lite"/>
    </source>
</evidence>
<evidence type="ECO:0000313" key="3">
    <source>
        <dbReference type="Proteomes" id="UP001066276"/>
    </source>
</evidence>
<reference evidence="2" key="1">
    <citation type="journal article" date="2022" name="bioRxiv">
        <title>Sequencing and chromosome-scale assembly of the giantPleurodeles waltlgenome.</title>
        <authorList>
            <person name="Brown T."/>
            <person name="Elewa A."/>
            <person name="Iarovenko S."/>
            <person name="Subramanian E."/>
            <person name="Araus A.J."/>
            <person name="Petzold A."/>
            <person name="Susuki M."/>
            <person name="Suzuki K.-i.T."/>
            <person name="Hayashi T."/>
            <person name="Toyoda A."/>
            <person name="Oliveira C."/>
            <person name="Osipova E."/>
            <person name="Leigh N.D."/>
            <person name="Simon A."/>
            <person name="Yun M.H."/>
        </authorList>
    </citation>
    <scope>NUCLEOTIDE SEQUENCE</scope>
    <source>
        <strain evidence="2">20211129_DDA</strain>
        <tissue evidence="2">Liver</tissue>
    </source>
</reference>
<dbReference type="Proteomes" id="UP001066276">
    <property type="component" value="Chromosome 10"/>
</dbReference>
<feature type="compositionally biased region" description="Basic and acidic residues" evidence="1">
    <location>
        <begin position="117"/>
        <end position="129"/>
    </location>
</feature>
<keyword evidence="3" id="KW-1185">Reference proteome</keyword>
<dbReference type="AlphaFoldDB" id="A0AAV7M1Z7"/>
<protein>
    <submittedName>
        <fullName evidence="2">Uncharacterized protein</fullName>
    </submittedName>
</protein>